<dbReference type="PANTHER" id="PTHR36851:SF1">
    <property type="entry name" value="GLYCO_TRANS_2-LIKE DOMAIN-CONTAINING PROTEIN"/>
    <property type="match status" value="1"/>
</dbReference>
<feature type="transmembrane region" description="Helical" evidence="1">
    <location>
        <begin position="466"/>
        <end position="488"/>
    </location>
</feature>
<dbReference type="InterPro" id="IPR029044">
    <property type="entry name" value="Nucleotide-diphossugar_trans"/>
</dbReference>
<dbReference type="EMBL" id="PEYT01000021">
    <property type="protein sequence ID" value="PIS23012.1"/>
    <property type="molecule type" value="Genomic_DNA"/>
</dbReference>
<evidence type="ECO:0000313" key="3">
    <source>
        <dbReference type="Proteomes" id="UP000230340"/>
    </source>
</evidence>
<reference evidence="3" key="1">
    <citation type="submission" date="2017-09" db="EMBL/GenBank/DDBJ databases">
        <title>Depth-based differentiation of microbial function through sediment-hosted aquifers and enrichment of novel symbionts in the deep terrestrial subsurface.</title>
        <authorList>
            <person name="Probst A.J."/>
            <person name="Ladd B."/>
            <person name="Jarett J.K."/>
            <person name="Geller-Mcgrath D.E."/>
            <person name="Sieber C.M.K."/>
            <person name="Emerson J.B."/>
            <person name="Anantharaman K."/>
            <person name="Thomas B.C."/>
            <person name="Malmstrom R."/>
            <person name="Stieglmeier M."/>
            <person name="Klingl A."/>
            <person name="Woyke T."/>
            <person name="Ryan C.M."/>
            <person name="Banfield J.F."/>
        </authorList>
    </citation>
    <scope>NUCLEOTIDE SEQUENCE [LARGE SCALE GENOMIC DNA]</scope>
</reference>
<dbReference type="Proteomes" id="UP000230340">
    <property type="component" value="Unassembled WGS sequence"/>
</dbReference>
<proteinExistence type="predicted"/>
<evidence type="ECO:0000313" key="2">
    <source>
        <dbReference type="EMBL" id="PIS23012.1"/>
    </source>
</evidence>
<protein>
    <recommendedName>
        <fullName evidence="4">Glycosyltransferase 2-like domain-containing protein</fullName>
    </recommendedName>
</protein>
<dbReference type="Gene3D" id="3.90.550.10">
    <property type="entry name" value="Spore Coat Polysaccharide Biosynthesis Protein SpsA, Chain A"/>
    <property type="match status" value="1"/>
</dbReference>
<feature type="transmembrane region" description="Helical" evidence="1">
    <location>
        <begin position="391"/>
        <end position="412"/>
    </location>
</feature>
<feature type="transmembrane region" description="Helical" evidence="1">
    <location>
        <begin position="12"/>
        <end position="32"/>
    </location>
</feature>
<dbReference type="CDD" id="cd00761">
    <property type="entry name" value="Glyco_tranf_GTA_type"/>
    <property type="match status" value="1"/>
</dbReference>
<comment type="caution">
    <text evidence="2">The sequence shown here is derived from an EMBL/GenBank/DDBJ whole genome shotgun (WGS) entry which is preliminary data.</text>
</comment>
<accession>A0A2H0XDQ6</accession>
<dbReference type="AlphaFoldDB" id="A0A2H0XDQ6"/>
<evidence type="ECO:0000256" key="1">
    <source>
        <dbReference type="SAM" id="Phobius"/>
    </source>
</evidence>
<feature type="transmembrane region" description="Helical" evidence="1">
    <location>
        <begin position="353"/>
        <end position="371"/>
    </location>
</feature>
<feature type="transmembrane region" description="Helical" evidence="1">
    <location>
        <begin position="38"/>
        <end position="63"/>
    </location>
</feature>
<keyword evidence="1" id="KW-0812">Transmembrane</keyword>
<name>A0A2H0XDQ6_UNCKA</name>
<feature type="transmembrane region" description="Helical" evidence="1">
    <location>
        <begin position="424"/>
        <end position="446"/>
    </location>
</feature>
<keyword evidence="1" id="KW-0472">Membrane</keyword>
<keyword evidence="1" id="KW-1133">Transmembrane helix</keyword>
<sequence>MKIDTDKILQRILEIIPGLLTWLVLTSPLWLGPRFPRGVIFFITFLSFFWVYRAVVHTIGSFVGYKRYKKEISVDWAGMLKKLDFPTLLNNKDLPKNLSEIKHLVLIPTVNEGYEVLENTIKGLAETDFPKKQIVVAVTCEERGAGEVEERLKEIKRSSKDLPEILFYIHPKGIAGEAVGAAAANRDWGGRHAVAQLKKRGENLENYIFTTFDADAKVHPKYFSRVTYAFLTDPSRRDRFYQTAAYLYDNNIWDVPPLMRIQATSVTMAIISAWVVEPTRMQTFSAYTTALSTLIDADFWDVSLGVDDTTFFWRAYLVKNGNFSGEGVFVPISSDAVQGSGWWASHKSQYKQLVRWGWGVLVFPIAIKGFLKNHKIPISKRISQTYYLVETYTVWITIVFLITFGIFVLYAVNPAAKQNPLAYSIPKVTSSVLTFAIILLVPASLIKDKMMAPKPANWPWWKKISTYLEGPLVIINLLTFGFLPYIHAETKFMLGKKMKDLYFTPKFRSKD</sequence>
<dbReference type="PANTHER" id="PTHR36851">
    <property type="entry name" value="UNNAMED PRODUCT"/>
    <property type="match status" value="1"/>
</dbReference>
<gene>
    <name evidence="2" type="ORF">COT49_02305</name>
</gene>
<dbReference type="SUPFAM" id="SSF53448">
    <property type="entry name" value="Nucleotide-diphospho-sugar transferases"/>
    <property type="match status" value="1"/>
</dbReference>
<organism evidence="2 3">
    <name type="scientific">candidate division WWE3 bacterium CG08_land_8_20_14_0_20_40_13</name>
    <dbReference type="NCBI Taxonomy" id="1975084"/>
    <lineage>
        <taxon>Bacteria</taxon>
        <taxon>Katanobacteria</taxon>
    </lineage>
</organism>
<evidence type="ECO:0008006" key="4">
    <source>
        <dbReference type="Google" id="ProtNLM"/>
    </source>
</evidence>